<gene>
    <name evidence="9" type="ORF">ACFOOT_20080</name>
</gene>
<dbReference type="SUPFAM" id="SSF103473">
    <property type="entry name" value="MFS general substrate transporter"/>
    <property type="match status" value="1"/>
</dbReference>
<protein>
    <submittedName>
        <fullName evidence="9">MFS transporter</fullName>
    </submittedName>
</protein>
<feature type="transmembrane region" description="Helical" evidence="7">
    <location>
        <begin position="174"/>
        <end position="200"/>
    </location>
</feature>
<dbReference type="InterPro" id="IPR036259">
    <property type="entry name" value="MFS_trans_sf"/>
</dbReference>
<feature type="transmembrane region" description="Helical" evidence="7">
    <location>
        <begin position="233"/>
        <end position="252"/>
    </location>
</feature>
<sequence>MSDPAAIRSSAAHQGFLEPLRMPLFRRIWIASVLSNLGFLFLSVGTAWQMTALTAQAGMVTLVQTALMLPMMLLSIPAGAVADMYDRRRIGMVSLALSMMSASALAILTWLGHAAPWTLLAFCALTGTGMTLFNPAWQASVSEQVPRDMLSQAVSLNSISFNIARSFGPALGGVILTLGGAAITFASTAASTMFAVMFLWRRTPAPSRLPPERIDRAMHTGVRYVLHSPQVRVVLFRTFWFGFGGSTISALMPLVTRDLLRGSAAIYGLLLGTYGVGAVIGAMCLNRLRHQLSAEGLVLLSTGLLALAACTVATSTSALLSGASLVFGGAGWMVALTVCNVQIQTLAPRWVSGRLMAAYQRAIGGGMAAGSWCWGRKAQAYSVEQALLGATAFLAATLLLGWIMPIKAAPPANLEPVKLSDPEVNLDLTGRSGPIIVQLEYRVAPQHARAFYRAMQAVRSVRRRNGAFDWSLSRDIADAELWLERDQCPTWHDYLRQRDRSTPDELDTQLHVRRYLREGSEIRLRRLLERPFGSVRWADDVPESPVTTTG</sequence>
<proteinExistence type="predicted"/>
<dbReference type="Pfam" id="PF05977">
    <property type="entry name" value="MFS_3"/>
    <property type="match status" value="1"/>
</dbReference>
<feature type="transmembrane region" description="Helical" evidence="7">
    <location>
        <begin position="28"/>
        <end position="51"/>
    </location>
</feature>
<organism evidence="9 10">
    <name type="scientific">Novosphingobium pokkalii</name>
    <dbReference type="NCBI Taxonomy" id="1770194"/>
    <lineage>
        <taxon>Bacteria</taxon>
        <taxon>Pseudomonadati</taxon>
        <taxon>Pseudomonadota</taxon>
        <taxon>Alphaproteobacteria</taxon>
        <taxon>Sphingomonadales</taxon>
        <taxon>Sphingomonadaceae</taxon>
        <taxon>Novosphingobium</taxon>
    </lineage>
</organism>
<feature type="domain" description="Major facilitator superfamily (MFS) profile" evidence="8">
    <location>
        <begin position="24"/>
        <end position="413"/>
    </location>
</feature>
<evidence type="ECO:0000256" key="5">
    <source>
        <dbReference type="ARBA" id="ARBA00022989"/>
    </source>
</evidence>
<dbReference type="RefSeq" id="WP_191325740.1">
    <property type="nucleotide sequence ID" value="NZ_BMZP01000021.1"/>
</dbReference>
<evidence type="ECO:0000256" key="1">
    <source>
        <dbReference type="ARBA" id="ARBA00004651"/>
    </source>
</evidence>
<dbReference type="EMBL" id="JBHRYE010000051">
    <property type="protein sequence ID" value="MFC3673726.1"/>
    <property type="molecule type" value="Genomic_DNA"/>
</dbReference>
<evidence type="ECO:0000313" key="9">
    <source>
        <dbReference type="EMBL" id="MFC3673726.1"/>
    </source>
</evidence>
<dbReference type="PANTHER" id="PTHR23513:SF11">
    <property type="entry name" value="STAPHYLOFERRIN A TRANSPORTER"/>
    <property type="match status" value="1"/>
</dbReference>
<name>A0ABV7VAP6_9SPHN</name>
<evidence type="ECO:0000256" key="7">
    <source>
        <dbReference type="SAM" id="Phobius"/>
    </source>
</evidence>
<evidence type="ECO:0000256" key="6">
    <source>
        <dbReference type="ARBA" id="ARBA00023136"/>
    </source>
</evidence>
<evidence type="ECO:0000256" key="2">
    <source>
        <dbReference type="ARBA" id="ARBA00022448"/>
    </source>
</evidence>
<accession>A0ABV7VAP6</accession>
<keyword evidence="2" id="KW-0813">Transport</keyword>
<dbReference type="Proteomes" id="UP001595683">
    <property type="component" value="Unassembled WGS sequence"/>
</dbReference>
<dbReference type="PROSITE" id="PS50850">
    <property type="entry name" value="MFS"/>
    <property type="match status" value="1"/>
</dbReference>
<feature type="transmembrane region" description="Helical" evidence="7">
    <location>
        <begin position="297"/>
        <end position="320"/>
    </location>
</feature>
<evidence type="ECO:0000259" key="8">
    <source>
        <dbReference type="PROSITE" id="PS50850"/>
    </source>
</evidence>
<dbReference type="InterPro" id="IPR010290">
    <property type="entry name" value="TM_effector"/>
</dbReference>
<feature type="transmembrane region" description="Helical" evidence="7">
    <location>
        <begin position="90"/>
        <end position="111"/>
    </location>
</feature>
<reference evidence="10" key="1">
    <citation type="journal article" date="2019" name="Int. J. Syst. Evol. Microbiol.">
        <title>The Global Catalogue of Microorganisms (GCM) 10K type strain sequencing project: providing services to taxonomists for standard genome sequencing and annotation.</title>
        <authorList>
            <consortium name="The Broad Institute Genomics Platform"/>
            <consortium name="The Broad Institute Genome Sequencing Center for Infectious Disease"/>
            <person name="Wu L."/>
            <person name="Ma J."/>
        </authorList>
    </citation>
    <scope>NUCLEOTIDE SEQUENCE [LARGE SCALE GENOMIC DNA]</scope>
    <source>
        <strain evidence="10">KCTC 42224</strain>
    </source>
</reference>
<dbReference type="CDD" id="cd06173">
    <property type="entry name" value="MFS_MefA_like"/>
    <property type="match status" value="1"/>
</dbReference>
<keyword evidence="5 7" id="KW-1133">Transmembrane helix</keyword>
<evidence type="ECO:0000313" key="10">
    <source>
        <dbReference type="Proteomes" id="UP001595683"/>
    </source>
</evidence>
<dbReference type="PANTHER" id="PTHR23513">
    <property type="entry name" value="INTEGRAL MEMBRANE EFFLUX PROTEIN-RELATED"/>
    <property type="match status" value="1"/>
</dbReference>
<evidence type="ECO:0000256" key="4">
    <source>
        <dbReference type="ARBA" id="ARBA00022692"/>
    </source>
</evidence>
<keyword evidence="6 7" id="KW-0472">Membrane</keyword>
<dbReference type="InterPro" id="IPR020846">
    <property type="entry name" value="MFS_dom"/>
</dbReference>
<feature type="transmembrane region" description="Helical" evidence="7">
    <location>
        <begin position="326"/>
        <end position="347"/>
    </location>
</feature>
<keyword evidence="4 7" id="KW-0812">Transmembrane</keyword>
<feature type="transmembrane region" description="Helical" evidence="7">
    <location>
        <begin position="386"/>
        <end position="404"/>
    </location>
</feature>
<feature type="transmembrane region" description="Helical" evidence="7">
    <location>
        <begin position="264"/>
        <end position="285"/>
    </location>
</feature>
<feature type="transmembrane region" description="Helical" evidence="7">
    <location>
        <begin position="57"/>
        <end position="78"/>
    </location>
</feature>
<comment type="subcellular location">
    <subcellularLocation>
        <location evidence="1">Cell membrane</location>
        <topology evidence="1">Multi-pass membrane protein</topology>
    </subcellularLocation>
</comment>
<comment type="caution">
    <text evidence="9">The sequence shown here is derived from an EMBL/GenBank/DDBJ whole genome shotgun (WGS) entry which is preliminary data.</text>
</comment>
<dbReference type="Gene3D" id="1.20.1250.20">
    <property type="entry name" value="MFS general substrate transporter like domains"/>
    <property type="match status" value="1"/>
</dbReference>
<keyword evidence="10" id="KW-1185">Reference proteome</keyword>
<evidence type="ECO:0000256" key="3">
    <source>
        <dbReference type="ARBA" id="ARBA00022475"/>
    </source>
</evidence>
<keyword evidence="3" id="KW-1003">Cell membrane</keyword>